<keyword evidence="2" id="KW-1185">Reference proteome</keyword>
<organism evidence="1 2">
    <name type="scientific">Coccomyxa viridis</name>
    <dbReference type="NCBI Taxonomy" id="1274662"/>
    <lineage>
        <taxon>Eukaryota</taxon>
        <taxon>Viridiplantae</taxon>
        <taxon>Chlorophyta</taxon>
        <taxon>core chlorophytes</taxon>
        <taxon>Trebouxiophyceae</taxon>
        <taxon>Trebouxiophyceae incertae sedis</taxon>
        <taxon>Coccomyxaceae</taxon>
        <taxon>Coccomyxa</taxon>
    </lineage>
</organism>
<name>A0ABP1FN46_9CHLO</name>
<dbReference type="EMBL" id="CAXHTA020000001">
    <property type="protein sequence ID" value="CAL5218952.1"/>
    <property type="molecule type" value="Genomic_DNA"/>
</dbReference>
<evidence type="ECO:0000313" key="1">
    <source>
        <dbReference type="EMBL" id="CAL5218952.1"/>
    </source>
</evidence>
<evidence type="ECO:0000313" key="2">
    <source>
        <dbReference type="Proteomes" id="UP001497392"/>
    </source>
</evidence>
<comment type="caution">
    <text evidence="1">The sequence shown here is derived from an EMBL/GenBank/DDBJ whole genome shotgun (WGS) entry which is preliminary data.</text>
</comment>
<dbReference type="Proteomes" id="UP001497392">
    <property type="component" value="Unassembled WGS sequence"/>
</dbReference>
<proteinExistence type="predicted"/>
<protein>
    <submittedName>
        <fullName evidence="1">G704 protein</fullName>
    </submittedName>
</protein>
<sequence length="249" mass="27394">MSGLDGPRDFQSFFDSLWVDGLRALMRKSDISGAPLQLRLQGAVVPQHALGEEVRNTKVQSRSGDQDREYKVDHWQAEYQPYLGLQGSANRLVLNIIYSVVGAATALLNLEKGQLKLECDYWVSGADAQGHIDYLLKGQKGSVAVKATNVQQALTQEDQGQMLAQMSAVRDMHEALATAPSSTKDIFGVLSNGMEFQIYRYKPGGSIVEYEQYELGGFLGEEPKIYDAQFETLMSALLGVVMHQLDAAG</sequence>
<accession>A0ABP1FN46</accession>
<reference evidence="1 2" key="1">
    <citation type="submission" date="2024-06" db="EMBL/GenBank/DDBJ databases">
        <authorList>
            <person name="Kraege A."/>
            <person name="Thomma B."/>
        </authorList>
    </citation>
    <scope>NUCLEOTIDE SEQUENCE [LARGE SCALE GENOMIC DNA]</scope>
</reference>
<gene>
    <name evidence="1" type="primary">g704</name>
    <name evidence="1" type="ORF">VP750_LOCUS611</name>
</gene>